<reference evidence="10 11" key="1">
    <citation type="submission" date="2014-06" db="EMBL/GenBank/DDBJ databases">
        <authorList>
            <person name="Ju J."/>
            <person name="Zhang J."/>
        </authorList>
    </citation>
    <scope>NUCLEOTIDE SEQUENCE [LARGE SCALE GENOMIC DNA]</scope>
    <source>
        <strain evidence="10">DmL_050</strain>
    </source>
</reference>
<keyword evidence="7 8" id="KW-0472">Membrane</keyword>
<dbReference type="Pfam" id="PF00528">
    <property type="entry name" value="BPD_transp_1"/>
    <property type="match status" value="1"/>
</dbReference>
<feature type="transmembrane region" description="Helical" evidence="8">
    <location>
        <begin position="9"/>
        <end position="34"/>
    </location>
</feature>
<dbReference type="InterPro" id="IPR000515">
    <property type="entry name" value="MetI-like"/>
</dbReference>
<comment type="caution">
    <text evidence="10">The sequence shown here is derived from an EMBL/GenBank/DDBJ whole genome shotgun (WGS) entry which is preliminary data.</text>
</comment>
<comment type="similarity">
    <text evidence="8">Belongs to the binding-protein-dependent transport system permease family.</text>
</comment>
<evidence type="ECO:0000256" key="4">
    <source>
        <dbReference type="ARBA" id="ARBA00022519"/>
    </source>
</evidence>
<proteinExistence type="inferred from homology"/>
<evidence type="ECO:0000256" key="7">
    <source>
        <dbReference type="ARBA" id="ARBA00023136"/>
    </source>
</evidence>
<keyword evidence="5 8" id="KW-0812">Transmembrane</keyword>
<evidence type="ECO:0000256" key="8">
    <source>
        <dbReference type="RuleBase" id="RU363032"/>
    </source>
</evidence>
<evidence type="ECO:0000256" key="2">
    <source>
        <dbReference type="ARBA" id="ARBA00022448"/>
    </source>
</evidence>
<dbReference type="PROSITE" id="PS50928">
    <property type="entry name" value="ABC_TM1"/>
    <property type="match status" value="1"/>
</dbReference>
<feature type="transmembrane region" description="Helical" evidence="8">
    <location>
        <begin position="182"/>
        <end position="203"/>
    </location>
</feature>
<dbReference type="PANTHER" id="PTHR43357">
    <property type="entry name" value="INNER MEMBRANE ABC TRANSPORTER PERMEASE PROTEIN YDCV"/>
    <property type="match status" value="1"/>
</dbReference>
<feature type="domain" description="ABC transmembrane type-1" evidence="9">
    <location>
        <begin position="65"/>
        <end position="254"/>
    </location>
</feature>
<evidence type="ECO:0000256" key="5">
    <source>
        <dbReference type="ARBA" id="ARBA00022692"/>
    </source>
</evidence>
<evidence type="ECO:0000256" key="6">
    <source>
        <dbReference type="ARBA" id="ARBA00022989"/>
    </source>
</evidence>
<keyword evidence="3" id="KW-1003">Cell membrane</keyword>
<evidence type="ECO:0000259" key="9">
    <source>
        <dbReference type="PROSITE" id="PS50928"/>
    </source>
</evidence>
<accession>A0A252EKA4</accession>
<evidence type="ECO:0000256" key="3">
    <source>
        <dbReference type="ARBA" id="ARBA00022475"/>
    </source>
</evidence>
<protein>
    <submittedName>
        <fullName evidence="10">ABC transporter permease</fullName>
    </submittedName>
</protein>
<dbReference type="Gene3D" id="1.10.3720.10">
    <property type="entry name" value="MetI-like"/>
    <property type="match status" value="1"/>
</dbReference>
<feature type="transmembrane region" description="Helical" evidence="8">
    <location>
        <begin position="103"/>
        <end position="125"/>
    </location>
</feature>
<keyword evidence="2 8" id="KW-0813">Transport</keyword>
<feature type="transmembrane region" description="Helical" evidence="8">
    <location>
        <begin position="131"/>
        <end position="153"/>
    </location>
</feature>
<gene>
    <name evidence="10" type="ORF">HK16_08420</name>
</gene>
<dbReference type="SUPFAM" id="SSF161098">
    <property type="entry name" value="MetI-like"/>
    <property type="match status" value="1"/>
</dbReference>
<keyword evidence="4" id="KW-0997">Cell inner membrane</keyword>
<dbReference type="InterPro" id="IPR035906">
    <property type="entry name" value="MetI-like_sf"/>
</dbReference>
<keyword evidence="6 8" id="KW-1133">Transmembrane helix</keyword>
<evidence type="ECO:0000313" key="10">
    <source>
        <dbReference type="EMBL" id="OUL66683.1"/>
    </source>
</evidence>
<dbReference type="Proteomes" id="UP000195072">
    <property type="component" value="Unassembled WGS sequence"/>
</dbReference>
<name>A0A252EKA4_9PROT</name>
<sequence length="268" mass="29375">MESSMSGKWVITVLAWLIYGFLLAPTLVVVIASFNAGAFLTFPPQGLSFRWYNTFFHNRVFLDAIETSLYVALIATGVSGIISTMAALYAARSTPSVSGAVRLALTLPLILPEVLSAIGLLFFFYATGLGVRYSIALVFGHVLITLPFIYINVSNALRGFDWSWEMAARSLGASPVRAFRRVTFPLILPGIMNGCLFAFIASFDSFSTSFLLKDIGTATLPIQLFDYLRLNFTPEAAAVSTVTVAVTIFLVFVMEKFILPTSLDEKEK</sequence>
<dbReference type="GO" id="GO:0055085">
    <property type="term" value="P:transmembrane transport"/>
    <property type="evidence" value="ECO:0007669"/>
    <property type="project" value="InterPro"/>
</dbReference>
<evidence type="ECO:0000256" key="1">
    <source>
        <dbReference type="ARBA" id="ARBA00004429"/>
    </source>
</evidence>
<evidence type="ECO:0000313" key="11">
    <source>
        <dbReference type="Proteomes" id="UP000195072"/>
    </source>
</evidence>
<feature type="transmembrane region" description="Helical" evidence="8">
    <location>
        <begin position="236"/>
        <end position="259"/>
    </location>
</feature>
<dbReference type="EMBL" id="JOOZ01000027">
    <property type="protein sequence ID" value="OUL66683.1"/>
    <property type="molecule type" value="Genomic_DNA"/>
</dbReference>
<dbReference type="PANTHER" id="PTHR43357:SF4">
    <property type="entry name" value="INNER MEMBRANE ABC TRANSPORTER PERMEASE PROTEIN YDCV"/>
    <property type="match status" value="1"/>
</dbReference>
<feature type="transmembrane region" description="Helical" evidence="8">
    <location>
        <begin position="69"/>
        <end position="91"/>
    </location>
</feature>
<dbReference type="CDD" id="cd06261">
    <property type="entry name" value="TM_PBP2"/>
    <property type="match status" value="1"/>
</dbReference>
<dbReference type="AlphaFoldDB" id="A0A252EKA4"/>
<comment type="subcellular location">
    <subcellularLocation>
        <location evidence="1">Cell inner membrane</location>
        <topology evidence="1">Multi-pass membrane protein</topology>
    </subcellularLocation>
    <subcellularLocation>
        <location evidence="8">Cell membrane</location>
        <topology evidence="8">Multi-pass membrane protein</topology>
    </subcellularLocation>
</comment>
<organism evidence="10 11">
    <name type="scientific">Acetobacter senegalensis</name>
    <dbReference type="NCBI Taxonomy" id="446692"/>
    <lineage>
        <taxon>Bacteria</taxon>
        <taxon>Pseudomonadati</taxon>
        <taxon>Pseudomonadota</taxon>
        <taxon>Alphaproteobacteria</taxon>
        <taxon>Acetobacterales</taxon>
        <taxon>Acetobacteraceae</taxon>
        <taxon>Acetobacter</taxon>
    </lineage>
</organism>
<dbReference type="GO" id="GO:0005886">
    <property type="term" value="C:plasma membrane"/>
    <property type="evidence" value="ECO:0007669"/>
    <property type="project" value="UniProtKB-SubCell"/>
</dbReference>